<dbReference type="AlphaFoldDB" id="A0A3N4JTC2"/>
<protein>
    <recommendedName>
        <fullName evidence="3">DUF8035 domain-containing protein</fullName>
    </recommendedName>
</protein>
<keyword evidence="5" id="KW-1185">Reference proteome</keyword>
<sequence length="451" mass="51089">MSAFYAPNPPYNGYVEAPAPPQVGSDYSYGATHSPDIRYAEPGSPLVFPVSPNLSPAPSRDSSRNRRSTVGSLDPYISIPEDRGRDRAYHNSPHLGINQRGMARSNSERSRTRPSVYVEVAKTTRGRHGRSPSEGTSYYYSATKSYRGEGSTYSNSSYGSQTHSRSHSKVGGRHSRSPSCDSCESFEAAGYEVGLHHGPDGHHHNKELATLTKHLQNVELQLKQVKAESESKKQAEENARIEKLRTEEIERKVAEKLHLQRKQEIEAMEKRRRQEEEERKRIEDAAKRLLQEKERAAREQEEEKRRKNEEMEAAINARLIAMTPQQPAPRRTYTKFSKVHLCKEALDERQISYTEEPDAFLVHRAVDKQEQNYLWGRTKEIRGYYRQIQEAADKAPTVPGPNGGYVKYVQIAGQPYPMALPVTITQTPGGGQTARVDPIKIKWTDIFRAGK</sequence>
<keyword evidence="1" id="KW-0175">Coiled coil</keyword>
<dbReference type="EMBL" id="ML120409">
    <property type="protein sequence ID" value="RPA96994.1"/>
    <property type="molecule type" value="Genomic_DNA"/>
</dbReference>
<dbReference type="Pfam" id="PF26118">
    <property type="entry name" value="DUF8035"/>
    <property type="match status" value="1"/>
</dbReference>
<dbReference type="OrthoDB" id="5242628at2759"/>
<dbReference type="Proteomes" id="UP000276215">
    <property type="component" value="Unassembled WGS sequence"/>
</dbReference>
<feature type="compositionally biased region" description="Polar residues" evidence="2">
    <location>
        <begin position="151"/>
        <end position="163"/>
    </location>
</feature>
<feature type="coiled-coil region" evidence="1">
    <location>
        <begin position="208"/>
        <end position="317"/>
    </location>
</feature>
<feature type="region of interest" description="Disordered" evidence="2">
    <location>
        <begin position="1"/>
        <end position="115"/>
    </location>
</feature>
<evidence type="ECO:0000313" key="5">
    <source>
        <dbReference type="Proteomes" id="UP000276215"/>
    </source>
</evidence>
<evidence type="ECO:0000313" key="4">
    <source>
        <dbReference type="EMBL" id="RPA96994.1"/>
    </source>
</evidence>
<gene>
    <name evidence="4" type="ORF">L873DRAFT_1829217</name>
</gene>
<organism evidence="4 5">
    <name type="scientific">Choiromyces venosus 120613-1</name>
    <dbReference type="NCBI Taxonomy" id="1336337"/>
    <lineage>
        <taxon>Eukaryota</taxon>
        <taxon>Fungi</taxon>
        <taxon>Dikarya</taxon>
        <taxon>Ascomycota</taxon>
        <taxon>Pezizomycotina</taxon>
        <taxon>Pezizomycetes</taxon>
        <taxon>Pezizales</taxon>
        <taxon>Tuberaceae</taxon>
        <taxon>Choiromyces</taxon>
    </lineage>
</organism>
<feature type="domain" description="DUF8035" evidence="3">
    <location>
        <begin position="330"/>
        <end position="382"/>
    </location>
</feature>
<name>A0A3N4JTC2_9PEZI</name>
<feature type="compositionally biased region" description="Basic and acidic residues" evidence="2">
    <location>
        <begin position="80"/>
        <end position="89"/>
    </location>
</feature>
<evidence type="ECO:0000256" key="1">
    <source>
        <dbReference type="SAM" id="Coils"/>
    </source>
</evidence>
<feature type="compositionally biased region" description="Basic residues" evidence="2">
    <location>
        <begin position="164"/>
        <end position="176"/>
    </location>
</feature>
<evidence type="ECO:0000256" key="2">
    <source>
        <dbReference type="SAM" id="MobiDB-lite"/>
    </source>
</evidence>
<accession>A0A3N4JTC2</accession>
<dbReference type="STRING" id="1336337.A0A3N4JTC2"/>
<evidence type="ECO:0000259" key="3">
    <source>
        <dbReference type="Pfam" id="PF26118"/>
    </source>
</evidence>
<reference evidence="4 5" key="1">
    <citation type="journal article" date="2018" name="Nat. Ecol. Evol.">
        <title>Pezizomycetes genomes reveal the molecular basis of ectomycorrhizal truffle lifestyle.</title>
        <authorList>
            <person name="Murat C."/>
            <person name="Payen T."/>
            <person name="Noel B."/>
            <person name="Kuo A."/>
            <person name="Morin E."/>
            <person name="Chen J."/>
            <person name="Kohler A."/>
            <person name="Krizsan K."/>
            <person name="Balestrini R."/>
            <person name="Da Silva C."/>
            <person name="Montanini B."/>
            <person name="Hainaut M."/>
            <person name="Levati E."/>
            <person name="Barry K.W."/>
            <person name="Belfiori B."/>
            <person name="Cichocki N."/>
            <person name="Clum A."/>
            <person name="Dockter R.B."/>
            <person name="Fauchery L."/>
            <person name="Guy J."/>
            <person name="Iotti M."/>
            <person name="Le Tacon F."/>
            <person name="Lindquist E.A."/>
            <person name="Lipzen A."/>
            <person name="Malagnac F."/>
            <person name="Mello A."/>
            <person name="Molinier V."/>
            <person name="Miyauchi S."/>
            <person name="Poulain J."/>
            <person name="Riccioni C."/>
            <person name="Rubini A."/>
            <person name="Sitrit Y."/>
            <person name="Splivallo R."/>
            <person name="Traeger S."/>
            <person name="Wang M."/>
            <person name="Zifcakova L."/>
            <person name="Wipf D."/>
            <person name="Zambonelli A."/>
            <person name="Paolocci F."/>
            <person name="Nowrousian M."/>
            <person name="Ottonello S."/>
            <person name="Baldrian P."/>
            <person name="Spatafora J.W."/>
            <person name="Henrissat B."/>
            <person name="Nagy L.G."/>
            <person name="Aury J.M."/>
            <person name="Wincker P."/>
            <person name="Grigoriev I.V."/>
            <person name="Bonfante P."/>
            <person name="Martin F.M."/>
        </authorList>
    </citation>
    <scope>NUCLEOTIDE SEQUENCE [LARGE SCALE GENOMIC DNA]</scope>
    <source>
        <strain evidence="4 5">120613-1</strain>
    </source>
</reference>
<proteinExistence type="predicted"/>
<dbReference type="InterPro" id="IPR058348">
    <property type="entry name" value="DUF8035"/>
</dbReference>
<feature type="region of interest" description="Disordered" evidence="2">
    <location>
        <begin position="149"/>
        <end position="183"/>
    </location>
</feature>